<accession>A0A2Z7B788</accession>
<dbReference type="EMBL" id="KV009368">
    <property type="protein sequence ID" value="KZV29457.1"/>
    <property type="molecule type" value="Genomic_DNA"/>
</dbReference>
<name>A0A2Z7B788_9LAMI</name>
<dbReference type="Pfam" id="PF13837">
    <property type="entry name" value="Myb_DNA-bind_4"/>
    <property type="match status" value="1"/>
</dbReference>
<dbReference type="Gene3D" id="1.10.10.60">
    <property type="entry name" value="Homeodomain-like"/>
    <property type="match status" value="1"/>
</dbReference>
<evidence type="ECO:0000259" key="2">
    <source>
        <dbReference type="PROSITE" id="PS50090"/>
    </source>
</evidence>
<dbReference type="InterPro" id="IPR001005">
    <property type="entry name" value="SANT/Myb"/>
</dbReference>
<dbReference type="AlphaFoldDB" id="A0A2Z7B788"/>
<feature type="domain" description="Myb-like" evidence="2">
    <location>
        <begin position="18"/>
        <end position="74"/>
    </location>
</feature>
<protein>
    <recommendedName>
        <fullName evidence="2">Myb-like domain-containing protein</fullName>
    </recommendedName>
</protein>
<evidence type="ECO:0000313" key="3">
    <source>
        <dbReference type="EMBL" id="KZV29457.1"/>
    </source>
</evidence>
<feature type="region of interest" description="Disordered" evidence="1">
    <location>
        <begin position="124"/>
        <end position="148"/>
    </location>
</feature>
<gene>
    <name evidence="3" type="ORF">F511_03742</name>
</gene>
<dbReference type="PROSITE" id="PS50090">
    <property type="entry name" value="MYB_LIKE"/>
    <property type="match status" value="1"/>
</dbReference>
<feature type="compositionally biased region" description="Acidic residues" evidence="1">
    <location>
        <begin position="124"/>
        <end position="145"/>
    </location>
</feature>
<dbReference type="PANTHER" id="PTHR33492:SF4">
    <property type="entry name" value="OS02G0174300 PROTEIN"/>
    <property type="match status" value="1"/>
</dbReference>
<dbReference type="InterPro" id="IPR044822">
    <property type="entry name" value="Myb_DNA-bind_4"/>
</dbReference>
<reference evidence="3 4" key="1">
    <citation type="journal article" date="2015" name="Proc. Natl. Acad. Sci. U.S.A.">
        <title>The resurrection genome of Boea hygrometrica: A blueprint for survival of dehydration.</title>
        <authorList>
            <person name="Xiao L."/>
            <person name="Yang G."/>
            <person name="Zhang L."/>
            <person name="Yang X."/>
            <person name="Zhao S."/>
            <person name="Ji Z."/>
            <person name="Zhou Q."/>
            <person name="Hu M."/>
            <person name="Wang Y."/>
            <person name="Chen M."/>
            <person name="Xu Y."/>
            <person name="Jin H."/>
            <person name="Xiao X."/>
            <person name="Hu G."/>
            <person name="Bao F."/>
            <person name="Hu Y."/>
            <person name="Wan P."/>
            <person name="Li L."/>
            <person name="Deng X."/>
            <person name="Kuang T."/>
            <person name="Xiang C."/>
            <person name="Zhu J.K."/>
            <person name="Oliver M.J."/>
            <person name="He Y."/>
        </authorList>
    </citation>
    <scope>NUCLEOTIDE SEQUENCE [LARGE SCALE GENOMIC DNA]</scope>
    <source>
        <strain evidence="4">cv. XS01</strain>
    </source>
</reference>
<dbReference type="PANTHER" id="PTHR33492">
    <property type="entry name" value="OSJNBA0043A12.37 PROTEIN-RELATED"/>
    <property type="match status" value="1"/>
</dbReference>
<keyword evidence="4" id="KW-1185">Reference proteome</keyword>
<evidence type="ECO:0000313" key="4">
    <source>
        <dbReference type="Proteomes" id="UP000250235"/>
    </source>
</evidence>
<organism evidence="3 4">
    <name type="scientific">Dorcoceras hygrometricum</name>
    <dbReference type="NCBI Taxonomy" id="472368"/>
    <lineage>
        <taxon>Eukaryota</taxon>
        <taxon>Viridiplantae</taxon>
        <taxon>Streptophyta</taxon>
        <taxon>Embryophyta</taxon>
        <taxon>Tracheophyta</taxon>
        <taxon>Spermatophyta</taxon>
        <taxon>Magnoliopsida</taxon>
        <taxon>eudicotyledons</taxon>
        <taxon>Gunneridae</taxon>
        <taxon>Pentapetalae</taxon>
        <taxon>asterids</taxon>
        <taxon>lamiids</taxon>
        <taxon>Lamiales</taxon>
        <taxon>Gesneriaceae</taxon>
        <taxon>Didymocarpoideae</taxon>
        <taxon>Trichosporeae</taxon>
        <taxon>Loxocarpinae</taxon>
        <taxon>Dorcoceras</taxon>
    </lineage>
</organism>
<evidence type="ECO:0000256" key="1">
    <source>
        <dbReference type="SAM" id="MobiDB-lite"/>
    </source>
</evidence>
<sequence length="292" mass="33420">MAEPRMSHRTRSKAAPDWSAEESLILVNEIHAIESEWGTTLPSYQKWKQIVDNCNSLDVNRNLNQCRRRWNEIFSEYKRVKNAPGGYGSLQADLFDAIDRCVSAKGKRGGDDEVEDEPAEEIEAAKLEDEEEDQAVMDTDPDSDPEAQGRVTKFFFEAGSKKQKRRMKRQKRRIEKLNPWGYFTSPKIKLEDSSNTNGKLENTNCMSLLEESTVETKEQNMCRILQENALQINALLECDTAADVDYNLADLKNAEAVEKTDSTRQRGDKLIIYLENISRTLKDLSDLVEQCK</sequence>
<dbReference type="OrthoDB" id="1927263at2759"/>
<proteinExistence type="predicted"/>
<dbReference type="Proteomes" id="UP000250235">
    <property type="component" value="Unassembled WGS sequence"/>
</dbReference>